<dbReference type="OrthoDB" id="326421at2"/>
<accession>E3BH19</accession>
<dbReference type="InterPro" id="IPR009057">
    <property type="entry name" value="Homeodomain-like_sf"/>
</dbReference>
<protein>
    <submittedName>
        <fullName evidence="6">Transcriptional regulator</fullName>
    </submittedName>
</protein>
<dbReference type="InterPro" id="IPR011075">
    <property type="entry name" value="TetR_C"/>
</dbReference>
<evidence type="ECO:0000256" key="1">
    <source>
        <dbReference type="ARBA" id="ARBA00023015"/>
    </source>
</evidence>
<feature type="DNA-binding region" description="H-T-H motif" evidence="4">
    <location>
        <begin position="28"/>
        <end position="47"/>
    </location>
</feature>
<feature type="domain" description="HTH tetR-type" evidence="5">
    <location>
        <begin position="5"/>
        <end position="65"/>
    </location>
</feature>
<keyword evidence="2 4" id="KW-0238">DNA-binding</keyword>
<sequence>MSKGKATRESILSKAFVLASENGLDSLTIGELAKYCGMSKSGLFAHFNSKENLQISVLEHANQVFTQRVVTPARELGAGSAEKKIRFLLESWLGWNHSFQGSCMFLDAWKECNSETPLIQGALKRTITSWIDYLSIQIEKGAESGEFQSSLNSRQAAFELYGMYLSAHLFYSAYGEEVSSEHFWTGVDRLLVSWQN</sequence>
<evidence type="ECO:0000313" key="6">
    <source>
        <dbReference type="EMBL" id="EFP97656.1"/>
    </source>
</evidence>
<dbReference type="Pfam" id="PF16925">
    <property type="entry name" value="TetR_C_13"/>
    <property type="match status" value="1"/>
</dbReference>
<name>E3BH19_9VIBR</name>
<keyword evidence="7" id="KW-1185">Reference proteome</keyword>
<dbReference type="RefSeq" id="WP_009600265.1">
    <property type="nucleotide sequence ID" value="NZ_AEIU01000052.1"/>
</dbReference>
<reference evidence="6 7" key="1">
    <citation type="journal article" date="2012" name="Int. J. Syst. Evol. Microbiol.">
        <title>Vibrio caribbeanicus sp. nov., isolated from the marine sponge Scleritoderma cyanea.</title>
        <authorList>
            <person name="Hoffmann M."/>
            <person name="Monday S.R."/>
            <person name="Allard M.W."/>
            <person name="Strain E.A."/>
            <person name="Whittaker P."/>
            <person name="Naum M."/>
            <person name="McCarthy P.J."/>
            <person name="Lopez J.V."/>
            <person name="Fischer M."/>
            <person name="Brown E.W."/>
        </authorList>
    </citation>
    <scope>NUCLEOTIDE SEQUENCE [LARGE SCALE GENOMIC DNA]</scope>
    <source>
        <strain evidence="6 7">ATCC BAA-2122</strain>
    </source>
</reference>
<evidence type="ECO:0000256" key="3">
    <source>
        <dbReference type="ARBA" id="ARBA00023163"/>
    </source>
</evidence>
<proteinExistence type="predicted"/>
<dbReference type="PANTHER" id="PTHR47506:SF6">
    <property type="entry name" value="HTH-TYPE TRANSCRIPTIONAL REPRESSOR NEMR"/>
    <property type="match status" value="1"/>
</dbReference>
<dbReference type="AlphaFoldDB" id="E3BH19"/>
<dbReference type="Proteomes" id="UP000002943">
    <property type="component" value="Unassembled WGS sequence"/>
</dbReference>
<dbReference type="EMBL" id="AEIU01000052">
    <property type="protein sequence ID" value="EFP97656.1"/>
    <property type="molecule type" value="Genomic_DNA"/>
</dbReference>
<dbReference type="eggNOG" id="COG1309">
    <property type="taxonomic scope" value="Bacteria"/>
</dbReference>
<dbReference type="SUPFAM" id="SSF48498">
    <property type="entry name" value="Tetracyclin repressor-like, C-terminal domain"/>
    <property type="match status" value="1"/>
</dbReference>
<dbReference type="InterPro" id="IPR001647">
    <property type="entry name" value="HTH_TetR"/>
</dbReference>
<dbReference type="GO" id="GO:0003677">
    <property type="term" value="F:DNA binding"/>
    <property type="evidence" value="ECO:0007669"/>
    <property type="project" value="UniProtKB-UniRule"/>
</dbReference>
<dbReference type="PRINTS" id="PR00455">
    <property type="entry name" value="HTHTETR"/>
</dbReference>
<dbReference type="Pfam" id="PF00440">
    <property type="entry name" value="TetR_N"/>
    <property type="match status" value="1"/>
</dbReference>
<dbReference type="Gene3D" id="1.10.10.60">
    <property type="entry name" value="Homeodomain-like"/>
    <property type="match status" value="1"/>
</dbReference>
<evidence type="ECO:0000256" key="2">
    <source>
        <dbReference type="ARBA" id="ARBA00023125"/>
    </source>
</evidence>
<keyword evidence="1" id="KW-0805">Transcription regulation</keyword>
<keyword evidence="3" id="KW-0804">Transcription</keyword>
<dbReference type="PANTHER" id="PTHR47506">
    <property type="entry name" value="TRANSCRIPTIONAL REGULATORY PROTEIN"/>
    <property type="match status" value="1"/>
</dbReference>
<dbReference type="PROSITE" id="PS50977">
    <property type="entry name" value="HTH_TETR_2"/>
    <property type="match status" value="1"/>
</dbReference>
<evidence type="ECO:0000256" key="4">
    <source>
        <dbReference type="PROSITE-ProRule" id="PRU00335"/>
    </source>
</evidence>
<organism evidence="6 7">
    <name type="scientific">Vibrio caribbeanicus ATCC BAA-2122</name>
    <dbReference type="NCBI Taxonomy" id="796620"/>
    <lineage>
        <taxon>Bacteria</taxon>
        <taxon>Pseudomonadati</taxon>
        <taxon>Pseudomonadota</taxon>
        <taxon>Gammaproteobacteria</taxon>
        <taxon>Vibrionales</taxon>
        <taxon>Vibrionaceae</taxon>
        <taxon>Vibrio</taxon>
    </lineage>
</organism>
<evidence type="ECO:0000313" key="7">
    <source>
        <dbReference type="Proteomes" id="UP000002943"/>
    </source>
</evidence>
<comment type="caution">
    <text evidence="6">The sequence shown here is derived from an EMBL/GenBank/DDBJ whole genome shotgun (WGS) entry which is preliminary data.</text>
</comment>
<evidence type="ECO:0000259" key="5">
    <source>
        <dbReference type="PROSITE" id="PS50977"/>
    </source>
</evidence>
<gene>
    <name evidence="6" type="ORF">VIBC2010_00325</name>
</gene>
<dbReference type="InterPro" id="IPR036271">
    <property type="entry name" value="Tet_transcr_reg_TetR-rel_C_sf"/>
</dbReference>
<dbReference type="Gene3D" id="1.10.357.10">
    <property type="entry name" value="Tetracycline Repressor, domain 2"/>
    <property type="match status" value="1"/>
</dbReference>
<dbReference type="SUPFAM" id="SSF46689">
    <property type="entry name" value="Homeodomain-like"/>
    <property type="match status" value="1"/>
</dbReference>
<dbReference type="STRING" id="796620.VIBC2010_00325"/>